<reference evidence="4" key="2">
    <citation type="submission" date="2008-08" db="EMBL/GenBank/DDBJ databases">
        <authorList>
            <consortium name="Diatom Consortium"/>
            <person name="Grigoriev I."/>
            <person name="Grimwood J."/>
            <person name="Kuo A."/>
            <person name="Otillar R.P."/>
            <person name="Salamov A."/>
            <person name="Detter J.C."/>
            <person name="Lindquist E."/>
            <person name="Shapiro H."/>
            <person name="Lucas S."/>
            <person name="Glavina del Rio T."/>
            <person name="Pitluck S."/>
            <person name="Rokhsar D."/>
            <person name="Bowler C."/>
        </authorList>
    </citation>
    <scope>GENOME REANNOTATION</scope>
    <source>
        <strain evidence="4">CCAP 1055/1</strain>
    </source>
</reference>
<dbReference type="OrthoDB" id="42195at2759"/>
<gene>
    <name evidence="3" type="ORF">PHATRDRAFT_50419</name>
</gene>
<dbReference type="Gene3D" id="3.40.525.10">
    <property type="entry name" value="CRAL-TRIO lipid binding domain"/>
    <property type="match status" value="1"/>
</dbReference>
<organism evidence="3 4">
    <name type="scientific">Phaeodactylum tricornutum (strain CCAP 1055/1)</name>
    <dbReference type="NCBI Taxonomy" id="556484"/>
    <lineage>
        <taxon>Eukaryota</taxon>
        <taxon>Sar</taxon>
        <taxon>Stramenopiles</taxon>
        <taxon>Ochrophyta</taxon>
        <taxon>Bacillariophyta</taxon>
        <taxon>Bacillariophyceae</taxon>
        <taxon>Bacillariophycidae</taxon>
        <taxon>Naviculales</taxon>
        <taxon>Phaeodactylaceae</taxon>
        <taxon>Phaeodactylum</taxon>
    </lineage>
</organism>
<sequence length="345" mass="39123">MSTFSFTAPTITPSHELDEYNALSASEKQALREDLYGRSSAATDEEDQSYVDSESVRSLPTPEGVAILLVEMEHALLEAVSEPNGEAYREAMRVAPSVVQSESPAYGFLRHTNYDPLSAAESLASYWALRRLLFGAERAYLPMTLQGAMLDRGSSSKEKEYEDIATLEKRTVFVMDKDQHGRPVLFWDRIRSSKRFACRNSVLRCFFYCWQCISTLPEAQKHGCVILMNMKGYDIYEHFDRILSKRAFDIDRRMPIKVRAIHLCTGSGKSVTELILPVLKHMAGPELRLRTKIHAGSKKEICDGFAAFGLRRVHVDAICHGSFHNNETLRAWLHQRRALEEIATP</sequence>
<feature type="region of interest" description="Disordered" evidence="1">
    <location>
        <begin position="34"/>
        <end position="56"/>
    </location>
</feature>
<dbReference type="Proteomes" id="UP000000759">
    <property type="component" value="Chromosome 29"/>
</dbReference>
<evidence type="ECO:0000256" key="1">
    <source>
        <dbReference type="SAM" id="MobiDB-lite"/>
    </source>
</evidence>
<evidence type="ECO:0000259" key="2">
    <source>
        <dbReference type="Pfam" id="PF13716"/>
    </source>
</evidence>
<dbReference type="EMBL" id="CM000631">
    <property type="protein sequence ID" value="EEC43175.1"/>
    <property type="molecule type" value="Genomic_DNA"/>
</dbReference>
<keyword evidence="4" id="KW-1185">Reference proteome</keyword>
<dbReference type="PaxDb" id="2850-Phatr50419"/>
<dbReference type="KEGG" id="pti:PHATRDRAFT_50419"/>
<accession>B7GE25</accession>
<dbReference type="AlphaFoldDB" id="B7GE25"/>
<evidence type="ECO:0000313" key="4">
    <source>
        <dbReference type="Proteomes" id="UP000000759"/>
    </source>
</evidence>
<evidence type="ECO:0000313" key="3">
    <source>
        <dbReference type="EMBL" id="EEC43175.1"/>
    </source>
</evidence>
<dbReference type="Pfam" id="PF13716">
    <property type="entry name" value="CRAL_TRIO_2"/>
    <property type="match status" value="1"/>
</dbReference>
<dbReference type="InterPro" id="IPR001251">
    <property type="entry name" value="CRAL-TRIO_dom"/>
</dbReference>
<dbReference type="InParanoid" id="B7GE25"/>
<dbReference type="SUPFAM" id="SSF52087">
    <property type="entry name" value="CRAL/TRIO domain"/>
    <property type="match status" value="1"/>
</dbReference>
<name>B7GE25_PHATC</name>
<dbReference type="InterPro" id="IPR036865">
    <property type="entry name" value="CRAL-TRIO_dom_sf"/>
</dbReference>
<reference evidence="3 4" key="1">
    <citation type="journal article" date="2008" name="Nature">
        <title>The Phaeodactylum genome reveals the evolutionary history of diatom genomes.</title>
        <authorList>
            <person name="Bowler C."/>
            <person name="Allen A.E."/>
            <person name="Badger J.H."/>
            <person name="Grimwood J."/>
            <person name="Jabbari K."/>
            <person name="Kuo A."/>
            <person name="Maheswari U."/>
            <person name="Martens C."/>
            <person name="Maumus F."/>
            <person name="Otillar R.P."/>
            <person name="Rayko E."/>
            <person name="Salamov A."/>
            <person name="Vandepoele K."/>
            <person name="Beszteri B."/>
            <person name="Gruber A."/>
            <person name="Heijde M."/>
            <person name="Katinka M."/>
            <person name="Mock T."/>
            <person name="Valentin K."/>
            <person name="Verret F."/>
            <person name="Berges J.A."/>
            <person name="Brownlee C."/>
            <person name="Cadoret J.P."/>
            <person name="Chiovitti A."/>
            <person name="Choi C.J."/>
            <person name="Coesel S."/>
            <person name="De Martino A."/>
            <person name="Detter J.C."/>
            <person name="Durkin C."/>
            <person name="Falciatore A."/>
            <person name="Fournet J."/>
            <person name="Haruta M."/>
            <person name="Huysman M.J."/>
            <person name="Jenkins B.D."/>
            <person name="Jiroutova K."/>
            <person name="Jorgensen R.E."/>
            <person name="Joubert Y."/>
            <person name="Kaplan A."/>
            <person name="Kroger N."/>
            <person name="Kroth P.G."/>
            <person name="La Roche J."/>
            <person name="Lindquist E."/>
            <person name="Lommer M."/>
            <person name="Martin-Jezequel V."/>
            <person name="Lopez P.J."/>
            <person name="Lucas S."/>
            <person name="Mangogna M."/>
            <person name="McGinnis K."/>
            <person name="Medlin L.K."/>
            <person name="Montsant A."/>
            <person name="Oudot-Le Secq M.P."/>
            <person name="Napoli C."/>
            <person name="Obornik M."/>
            <person name="Parker M.S."/>
            <person name="Petit J.L."/>
            <person name="Porcel B.M."/>
            <person name="Poulsen N."/>
            <person name="Robison M."/>
            <person name="Rychlewski L."/>
            <person name="Rynearson T.A."/>
            <person name="Schmutz J."/>
            <person name="Shapiro H."/>
            <person name="Siaut M."/>
            <person name="Stanley M."/>
            <person name="Sussman M.R."/>
            <person name="Taylor A.R."/>
            <person name="Vardi A."/>
            <person name="von Dassow P."/>
            <person name="Vyverman W."/>
            <person name="Willis A."/>
            <person name="Wyrwicz L.S."/>
            <person name="Rokhsar D.S."/>
            <person name="Weissenbach J."/>
            <person name="Armbrust E.V."/>
            <person name="Green B.R."/>
            <person name="Van de Peer Y."/>
            <person name="Grigoriev I.V."/>
        </authorList>
    </citation>
    <scope>NUCLEOTIDE SEQUENCE [LARGE SCALE GENOMIC DNA]</scope>
    <source>
        <strain evidence="3 4">CCAP 1055/1</strain>
    </source>
</reference>
<dbReference type="RefSeq" id="XP_002185306.1">
    <property type="nucleotide sequence ID" value="XM_002185270.1"/>
</dbReference>
<feature type="domain" description="CRAL-TRIO" evidence="2">
    <location>
        <begin position="181"/>
        <end position="324"/>
    </location>
</feature>
<protein>
    <recommendedName>
        <fullName evidence="2">CRAL-TRIO domain-containing protein</fullName>
    </recommendedName>
</protein>
<dbReference type="GeneID" id="7199225"/>
<dbReference type="HOGENOM" id="CLU_805267_0_0_1"/>
<proteinExistence type="predicted"/>